<dbReference type="InterPro" id="IPR044566">
    <property type="entry name" value="RMV1-like"/>
</dbReference>
<keyword evidence="5 9" id="KW-1133">Transmembrane helix</keyword>
<reference evidence="10" key="1">
    <citation type="submission" date="2020-10" db="EMBL/GenBank/DDBJ databases">
        <title>Unveiling of a novel bifunctional photoreceptor, Dualchrome1, isolated from a cosmopolitan green alga.</title>
        <authorList>
            <person name="Suzuki S."/>
            <person name="Kawachi M."/>
        </authorList>
    </citation>
    <scope>NUCLEOTIDE SEQUENCE</scope>
    <source>
        <strain evidence="10">NIES 2893</strain>
    </source>
</reference>
<feature type="compositionally biased region" description="Gly residues" evidence="8">
    <location>
        <begin position="476"/>
        <end position="487"/>
    </location>
</feature>
<feature type="transmembrane region" description="Helical" evidence="9">
    <location>
        <begin position="238"/>
        <end position="262"/>
    </location>
</feature>
<keyword evidence="2" id="KW-0813">Transport</keyword>
<dbReference type="AlphaFoldDB" id="A0A830I119"/>
<dbReference type="PANTHER" id="PTHR45826">
    <property type="entry name" value="POLYAMINE TRANSPORTER PUT1"/>
    <property type="match status" value="1"/>
</dbReference>
<feature type="transmembrane region" description="Helical" evidence="9">
    <location>
        <begin position="420"/>
        <end position="441"/>
    </location>
</feature>
<evidence type="ECO:0000256" key="5">
    <source>
        <dbReference type="ARBA" id="ARBA00022989"/>
    </source>
</evidence>
<evidence type="ECO:0000256" key="8">
    <source>
        <dbReference type="SAM" id="MobiDB-lite"/>
    </source>
</evidence>
<keyword evidence="4 9" id="KW-0812">Transmembrane</keyword>
<keyword evidence="6 9" id="KW-0472">Membrane</keyword>
<feature type="region of interest" description="Disordered" evidence="8">
    <location>
        <begin position="452"/>
        <end position="494"/>
    </location>
</feature>
<dbReference type="Gene3D" id="1.20.1740.10">
    <property type="entry name" value="Amino acid/polyamine transporter I"/>
    <property type="match status" value="1"/>
</dbReference>
<dbReference type="OrthoDB" id="5982228at2759"/>
<feature type="transmembrane region" description="Helical" evidence="9">
    <location>
        <begin position="92"/>
        <end position="113"/>
    </location>
</feature>
<feature type="transmembrane region" description="Helical" evidence="9">
    <location>
        <begin position="362"/>
        <end position="381"/>
    </location>
</feature>
<evidence type="ECO:0000313" key="10">
    <source>
        <dbReference type="EMBL" id="GHP10749.1"/>
    </source>
</evidence>
<evidence type="ECO:0000256" key="6">
    <source>
        <dbReference type="ARBA" id="ARBA00023136"/>
    </source>
</evidence>
<evidence type="ECO:0000256" key="2">
    <source>
        <dbReference type="ARBA" id="ARBA00022448"/>
    </source>
</evidence>
<feature type="transmembrane region" description="Helical" evidence="9">
    <location>
        <begin position="125"/>
        <end position="144"/>
    </location>
</feature>
<comment type="subcellular location">
    <subcellularLocation>
        <location evidence="1">Cell membrane</location>
        <topology evidence="1">Multi-pass membrane protein</topology>
    </subcellularLocation>
</comment>
<evidence type="ECO:0000256" key="4">
    <source>
        <dbReference type="ARBA" id="ARBA00022692"/>
    </source>
</evidence>
<sequence length="494" mass="52945">MPASQQRRALTLVPLVAIVYHEVSGGPFGVETCVSAAGPFLTLVGFATFPLIWSVPEAIITAELCSLFPENSGYVAWSTAAFGRRVGWVQGALSWFSGVADNALYPVLLAAYAQNAAPELFDKDGYTRAAFVIAVTFALTAVNFRGIECVGIAAVVVAVVALVPFVAFCIVGIFHGSLSPSNWLLDRHGEPFELRAASFEDVRWRPYLSVLFWNLNYWDSVSTLAGEVSEPGKTFPRALSYALLLVYATYLLPLLVGIGVSAGSEEEISRWKEGYFASIAKELGGWALTSALLVASVASNAAQFITEMSSDSYQLAGMAERGMLPRIFAARSRYDTPYVGIIASASGILLLGFFDFTSVVDMLNLLYVGSIVVEFAAWLVLRRRHLRDEHSASVFRIKASTPVCVLMLTPAFFAMGLVTYFSSIITKIVLIVAILVALSLYEVQKWSVGVDNSAPDDDDDDDARPREASPLLRSSEGGGGGGGGGGDATATTSV</sequence>
<dbReference type="PANTHER" id="PTHR45826:SF2">
    <property type="entry name" value="AMINO ACID TRANSPORTER"/>
    <property type="match status" value="1"/>
</dbReference>
<evidence type="ECO:0000256" key="1">
    <source>
        <dbReference type="ARBA" id="ARBA00004651"/>
    </source>
</evidence>
<protein>
    <recommendedName>
        <fullName evidence="12">Amino acid permease/ SLC12A domain-containing protein</fullName>
    </recommendedName>
</protein>
<evidence type="ECO:0000256" key="7">
    <source>
        <dbReference type="ARBA" id="ARBA00024041"/>
    </source>
</evidence>
<feature type="transmembrane region" description="Helical" evidence="9">
    <location>
        <begin position="151"/>
        <end position="174"/>
    </location>
</feature>
<dbReference type="GO" id="GO:0005886">
    <property type="term" value="C:plasma membrane"/>
    <property type="evidence" value="ECO:0007669"/>
    <property type="project" value="UniProtKB-SubCell"/>
</dbReference>
<comment type="similarity">
    <text evidence="7">Belongs to the amino acid-polyamine-organocation (APC) superfamily. Polyamine:cation symporter (PHS) (TC 2.A.3.12) family.</text>
</comment>
<dbReference type="InterPro" id="IPR002293">
    <property type="entry name" value="AA/rel_permease1"/>
</dbReference>
<dbReference type="GO" id="GO:0015203">
    <property type="term" value="F:polyamine transmembrane transporter activity"/>
    <property type="evidence" value="ECO:0007669"/>
    <property type="project" value="UniProtKB-ARBA"/>
</dbReference>
<keyword evidence="11" id="KW-1185">Reference proteome</keyword>
<dbReference type="Proteomes" id="UP000660262">
    <property type="component" value="Unassembled WGS sequence"/>
</dbReference>
<evidence type="ECO:0000256" key="9">
    <source>
        <dbReference type="SAM" id="Phobius"/>
    </source>
</evidence>
<dbReference type="Pfam" id="PF13520">
    <property type="entry name" value="AA_permease_2"/>
    <property type="match status" value="1"/>
</dbReference>
<evidence type="ECO:0000313" key="11">
    <source>
        <dbReference type="Proteomes" id="UP000660262"/>
    </source>
</evidence>
<dbReference type="EMBL" id="BNJQ01000031">
    <property type="protein sequence ID" value="GHP10749.1"/>
    <property type="molecule type" value="Genomic_DNA"/>
</dbReference>
<gene>
    <name evidence="10" type="ORF">PPROV_000948000</name>
</gene>
<proteinExistence type="inferred from homology"/>
<accession>A0A830I119</accession>
<name>A0A830I119_9CHLO</name>
<comment type="caution">
    <text evidence="10">The sequence shown here is derived from an EMBL/GenBank/DDBJ whole genome shotgun (WGS) entry which is preliminary data.</text>
</comment>
<organism evidence="10 11">
    <name type="scientific">Pycnococcus provasolii</name>
    <dbReference type="NCBI Taxonomy" id="41880"/>
    <lineage>
        <taxon>Eukaryota</taxon>
        <taxon>Viridiplantae</taxon>
        <taxon>Chlorophyta</taxon>
        <taxon>Pseudoscourfieldiophyceae</taxon>
        <taxon>Pseudoscourfieldiales</taxon>
        <taxon>Pycnococcaceae</taxon>
        <taxon>Pycnococcus</taxon>
    </lineage>
</organism>
<evidence type="ECO:0008006" key="12">
    <source>
        <dbReference type="Google" id="ProtNLM"/>
    </source>
</evidence>
<keyword evidence="3" id="KW-1003">Cell membrane</keyword>
<dbReference type="PIRSF" id="PIRSF006060">
    <property type="entry name" value="AA_transporter"/>
    <property type="match status" value="1"/>
</dbReference>
<feature type="transmembrane region" description="Helical" evidence="9">
    <location>
        <begin position="393"/>
        <end position="414"/>
    </location>
</feature>
<evidence type="ECO:0000256" key="3">
    <source>
        <dbReference type="ARBA" id="ARBA00022475"/>
    </source>
</evidence>